<dbReference type="RefSeq" id="WP_184992215.1">
    <property type="nucleotide sequence ID" value="NZ_BOMK01000001.1"/>
</dbReference>
<protein>
    <recommendedName>
        <fullName evidence="4">Integral membrane protein</fullName>
    </recommendedName>
</protein>
<dbReference type="EMBL" id="JACHNH010000001">
    <property type="protein sequence ID" value="MBB4761672.1"/>
    <property type="molecule type" value="Genomic_DNA"/>
</dbReference>
<sequence length="348" mass="36410">MTNPPSGTWRAVGHVALHLVTPLLMCLGMGLAYLSAFDKPHPRHLNVAVVGADEPARALAARIRQRAGDAFDVRTVASRDAAADALRDRTLVGAFVPDPHRPELLVAKANSETSASVAESLFREVAAAQGGALAVTNLTPLAAGDPTGQGIFFFLVLLSIGSYASVAAIGAAGAGLAIWIRALLGLSTALVVSVVGIVLAGPVFHVVDHQYPLVWTMALLYSAGILAVGIGVHTFLKRWTTLAMMVVFVMLNFTSSGGVFRPELQNAFFARLHSFWDGAGFVEGVRSLLYFGRAAGFAGHLLTLTGWLAAGLALLAAAALTERRRARPAVDAGEDAAALEEIEETVAA</sequence>
<name>A0A7W7HVQ5_9ACTN</name>
<keyword evidence="3" id="KW-1185">Reference proteome</keyword>
<evidence type="ECO:0000256" key="1">
    <source>
        <dbReference type="SAM" id="Phobius"/>
    </source>
</evidence>
<dbReference type="AlphaFoldDB" id="A0A7W7HVQ5"/>
<evidence type="ECO:0008006" key="4">
    <source>
        <dbReference type="Google" id="ProtNLM"/>
    </source>
</evidence>
<keyword evidence="1" id="KW-0812">Transmembrane</keyword>
<gene>
    <name evidence="2" type="ORF">BJ971_002228</name>
</gene>
<feature type="transmembrane region" description="Helical" evidence="1">
    <location>
        <begin position="12"/>
        <end position="34"/>
    </location>
</feature>
<evidence type="ECO:0000313" key="3">
    <source>
        <dbReference type="Proteomes" id="UP000578112"/>
    </source>
</evidence>
<feature type="transmembrane region" description="Helical" evidence="1">
    <location>
        <begin position="178"/>
        <end position="201"/>
    </location>
</feature>
<feature type="transmembrane region" description="Helical" evidence="1">
    <location>
        <begin position="151"/>
        <end position="172"/>
    </location>
</feature>
<evidence type="ECO:0000313" key="2">
    <source>
        <dbReference type="EMBL" id="MBB4761672.1"/>
    </source>
</evidence>
<comment type="caution">
    <text evidence="2">The sequence shown here is derived from an EMBL/GenBank/DDBJ whole genome shotgun (WGS) entry which is preliminary data.</text>
</comment>
<reference evidence="2 3" key="1">
    <citation type="submission" date="2020-08" db="EMBL/GenBank/DDBJ databases">
        <title>Sequencing the genomes of 1000 actinobacteria strains.</title>
        <authorList>
            <person name="Klenk H.-P."/>
        </authorList>
    </citation>
    <scope>NUCLEOTIDE SEQUENCE [LARGE SCALE GENOMIC DNA]</scope>
    <source>
        <strain evidence="2 3">DSM 43149</strain>
    </source>
</reference>
<feature type="transmembrane region" description="Helical" evidence="1">
    <location>
        <begin position="213"/>
        <end position="236"/>
    </location>
</feature>
<feature type="transmembrane region" description="Helical" evidence="1">
    <location>
        <begin position="242"/>
        <end position="260"/>
    </location>
</feature>
<organism evidence="2 3">
    <name type="scientific">Actinoplanes digitatis</name>
    <dbReference type="NCBI Taxonomy" id="1868"/>
    <lineage>
        <taxon>Bacteria</taxon>
        <taxon>Bacillati</taxon>
        <taxon>Actinomycetota</taxon>
        <taxon>Actinomycetes</taxon>
        <taxon>Micromonosporales</taxon>
        <taxon>Micromonosporaceae</taxon>
        <taxon>Actinoplanes</taxon>
    </lineage>
</organism>
<dbReference type="Proteomes" id="UP000578112">
    <property type="component" value="Unassembled WGS sequence"/>
</dbReference>
<keyword evidence="1" id="KW-0472">Membrane</keyword>
<feature type="transmembrane region" description="Helical" evidence="1">
    <location>
        <begin position="297"/>
        <end position="320"/>
    </location>
</feature>
<keyword evidence="1" id="KW-1133">Transmembrane helix</keyword>
<proteinExistence type="predicted"/>
<accession>A0A7W7HVQ5</accession>